<evidence type="ECO:0008006" key="3">
    <source>
        <dbReference type="Google" id="ProtNLM"/>
    </source>
</evidence>
<protein>
    <recommendedName>
        <fullName evidence="3">Lipoprotein</fullName>
    </recommendedName>
</protein>
<comment type="caution">
    <text evidence="1">The sequence shown here is derived from an EMBL/GenBank/DDBJ whole genome shotgun (WGS) entry which is preliminary data.</text>
</comment>
<accession>A0A2T4JGM2</accession>
<evidence type="ECO:0000313" key="1">
    <source>
        <dbReference type="EMBL" id="PTE16968.1"/>
    </source>
</evidence>
<name>A0A2T4JGM2_9RHOB</name>
<evidence type="ECO:0000313" key="2">
    <source>
        <dbReference type="Proteomes" id="UP000241899"/>
    </source>
</evidence>
<dbReference type="Proteomes" id="UP000241899">
    <property type="component" value="Unassembled WGS sequence"/>
</dbReference>
<dbReference type="AlphaFoldDB" id="A0A2T4JGM2"/>
<dbReference type="EMBL" id="PZKF01000027">
    <property type="protein sequence ID" value="PTE16968.1"/>
    <property type="molecule type" value="Genomic_DNA"/>
</dbReference>
<gene>
    <name evidence="1" type="ORF">C5F46_11555</name>
</gene>
<reference evidence="1 2" key="1">
    <citation type="submission" date="2018-03" db="EMBL/GenBank/DDBJ databases">
        <title>Rhodobacter veldkampii.</title>
        <authorList>
            <person name="Meyer T.E."/>
            <person name="Miller S."/>
            <person name="Lodha T."/>
            <person name="Gandham S."/>
            <person name="Chintalapati S."/>
            <person name="Chintalapati V.R."/>
        </authorList>
    </citation>
    <scope>NUCLEOTIDE SEQUENCE [LARGE SCALE GENOMIC DNA]</scope>
    <source>
        <strain evidence="1 2">DSM 11550</strain>
    </source>
</reference>
<dbReference type="OrthoDB" id="7870511at2"/>
<sequence length="125" mass="13632">MIRPLFPLALAALAACTPLPEALTGARPDSVSLSAKSLRVAFTDGSICRAALTPVDSGVLTGELERCAQPLRYEITIERQNWLEPALGELVAPYAHIVLRDDAGRAWHWRTPEAMNRLGRERDAG</sequence>
<dbReference type="PROSITE" id="PS51257">
    <property type="entry name" value="PROKAR_LIPOPROTEIN"/>
    <property type="match status" value="1"/>
</dbReference>
<dbReference type="RefSeq" id="WP_107325503.1">
    <property type="nucleotide sequence ID" value="NZ_NHSP01000088.1"/>
</dbReference>
<proteinExistence type="predicted"/>
<organism evidence="1 2">
    <name type="scientific">Phaeovulum veldkampii DSM 11550</name>
    <dbReference type="NCBI Taxonomy" id="1185920"/>
    <lineage>
        <taxon>Bacteria</taxon>
        <taxon>Pseudomonadati</taxon>
        <taxon>Pseudomonadota</taxon>
        <taxon>Alphaproteobacteria</taxon>
        <taxon>Rhodobacterales</taxon>
        <taxon>Paracoccaceae</taxon>
        <taxon>Phaeovulum</taxon>
    </lineage>
</organism>
<keyword evidence="2" id="KW-1185">Reference proteome</keyword>